<feature type="region of interest" description="Disordered" evidence="7">
    <location>
        <begin position="893"/>
        <end position="940"/>
    </location>
</feature>
<dbReference type="Pfam" id="PF00829">
    <property type="entry name" value="Ribosomal_L21p"/>
    <property type="match status" value="1"/>
</dbReference>
<feature type="compositionally biased region" description="Polar residues" evidence="7">
    <location>
        <begin position="750"/>
        <end position="763"/>
    </location>
</feature>
<feature type="compositionally biased region" description="Polar residues" evidence="7">
    <location>
        <begin position="1080"/>
        <end position="1095"/>
    </location>
</feature>
<dbReference type="GO" id="GO:0000196">
    <property type="term" value="P:cell integrity MAPK cascade"/>
    <property type="evidence" value="ECO:0007669"/>
    <property type="project" value="UniProtKB-ARBA"/>
</dbReference>
<dbReference type="PANTHER" id="PTHR48016">
    <property type="entry name" value="MAP KINASE KINASE KINASE SSK2-RELATED-RELATED"/>
    <property type="match status" value="1"/>
</dbReference>
<feature type="compositionally biased region" description="Polar residues" evidence="7">
    <location>
        <begin position="926"/>
        <end position="940"/>
    </location>
</feature>
<dbReference type="GO" id="GO:0004709">
    <property type="term" value="F:MAP kinase kinase kinase activity"/>
    <property type="evidence" value="ECO:0007669"/>
    <property type="project" value="UniProtKB-ARBA"/>
</dbReference>
<evidence type="ECO:0000256" key="7">
    <source>
        <dbReference type="SAM" id="MobiDB-lite"/>
    </source>
</evidence>
<feature type="compositionally biased region" description="Low complexity" evidence="7">
    <location>
        <begin position="56"/>
        <end position="65"/>
    </location>
</feature>
<feature type="compositionally biased region" description="Polar residues" evidence="7">
    <location>
        <begin position="43"/>
        <end position="55"/>
    </location>
</feature>
<evidence type="ECO:0000256" key="4">
    <source>
        <dbReference type="ARBA" id="ARBA00022777"/>
    </source>
</evidence>
<dbReference type="SUPFAM" id="SSF56112">
    <property type="entry name" value="Protein kinase-like (PK-like)"/>
    <property type="match status" value="1"/>
</dbReference>
<dbReference type="FunFam" id="1.10.510.10:FF:000182">
    <property type="entry name" value="MAP kinase kinase kinase mkh1"/>
    <property type="match status" value="1"/>
</dbReference>
<dbReference type="InterPro" id="IPR036164">
    <property type="entry name" value="bL21-like_sf"/>
</dbReference>
<dbReference type="InterPro" id="IPR017441">
    <property type="entry name" value="Protein_kinase_ATP_BS"/>
</dbReference>
<feature type="region of interest" description="Disordered" evidence="7">
    <location>
        <begin position="1021"/>
        <end position="1095"/>
    </location>
</feature>
<dbReference type="PROSITE" id="PS00108">
    <property type="entry name" value="PROTEIN_KINASE_ST"/>
    <property type="match status" value="1"/>
</dbReference>
<feature type="compositionally biased region" description="Polar residues" evidence="7">
    <location>
        <begin position="669"/>
        <end position="679"/>
    </location>
</feature>
<feature type="region of interest" description="Disordered" evidence="7">
    <location>
        <begin position="1311"/>
        <end position="1341"/>
    </location>
</feature>
<dbReference type="SMART" id="SM00220">
    <property type="entry name" value="S_TKc"/>
    <property type="match status" value="1"/>
</dbReference>
<comment type="caution">
    <text evidence="9">The sequence shown here is derived from an EMBL/GenBank/DDBJ whole genome shotgun (WGS) entry which is preliminary data.</text>
</comment>
<evidence type="ECO:0000256" key="3">
    <source>
        <dbReference type="ARBA" id="ARBA00022741"/>
    </source>
</evidence>
<keyword evidence="4" id="KW-0418">Kinase</keyword>
<evidence type="ECO:0000256" key="2">
    <source>
        <dbReference type="ARBA" id="ARBA00022679"/>
    </source>
</evidence>
<dbReference type="EMBL" id="PUHR01000082">
    <property type="protein sequence ID" value="KAG0668027.1"/>
    <property type="molecule type" value="Genomic_DNA"/>
</dbReference>
<feature type="compositionally biased region" description="Basic and acidic residues" evidence="7">
    <location>
        <begin position="1122"/>
        <end position="1132"/>
    </location>
</feature>
<feature type="compositionally biased region" description="Low complexity" evidence="7">
    <location>
        <begin position="730"/>
        <end position="749"/>
    </location>
</feature>
<evidence type="ECO:0000256" key="6">
    <source>
        <dbReference type="PROSITE-ProRule" id="PRU10141"/>
    </source>
</evidence>
<feature type="compositionally biased region" description="Basic and acidic residues" evidence="7">
    <location>
        <begin position="1225"/>
        <end position="1241"/>
    </location>
</feature>
<evidence type="ECO:0000313" key="9">
    <source>
        <dbReference type="EMBL" id="KAG0668027.1"/>
    </source>
</evidence>
<dbReference type="Proteomes" id="UP000750334">
    <property type="component" value="Unassembled WGS sequence"/>
</dbReference>
<feature type="compositionally biased region" description="Polar residues" evidence="7">
    <location>
        <begin position="995"/>
        <end position="1006"/>
    </location>
</feature>
<dbReference type="PANTHER" id="PTHR48016:SF48">
    <property type="entry name" value="SERINE_THREONINE-PROTEIN KINASE BCK1_SLK1_SSP31"/>
    <property type="match status" value="1"/>
</dbReference>
<feature type="compositionally biased region" description="Low complexity" evidence="7">
    <location>
        <begin position="513"/>
        <end position="541"/>
    </location>
</feature>
<feature type="region of interest" description="Disordered" evidence="7">
    <location>
        <begin position="1194"/>
        <end position="1262"/>
    </location>
</feature>
<reference evidence="9 10" key="1">
    <citation type="submission" date="2020-11" db="EMBL/GenBank/DDBJ databases">
        <title>Kefir isolates.</title>
        <authorList>
            <person name="Marcisauskas S."/>
            <person name="Kim Y."/>
            <person name="Blasche S."/>
        </authorList>
    </citation>
    <scope>NUCLEOTIDE SEQUENCE [LARGE SCALE GENOMIC DNA]</scope>
    <source>
        <strain evidence="9 10">OG2</strain>
    </source>
</reference>
<feature type="region of interest" description="Disordered" evidence="7">
    <location>
        <begin position="419"/>
        <end position="494"/>
    </location>
</feature>
<feature type="compositionally biased region" description="Polar residues" evidence="7">
    <location>
        <begin position="216"/>
        <end position="233"/>
    </location>
</feature>
<feature type="binding site" evidence="6">
    <location>
        <position position="1430"/>
    </location>
    <ligand>
        <name>ATP</name>
        <dbReference type="ChEBI" id="CHEBI:30616"/>
    </ligand>
</feature>
<keyword evidence="3 6" id="KW-0547">Nucleotide-binding</keyword>
<feature type="region of interest" description="Disordered" evidence="7">
    <location>
        <begin position="972"/>
        <end position="1008"/>
    </location>
</feature>
<dbReference type="Pfam" id="PF00069">
    <property type="entry name" value="Pkinase"/>
    <property type="match status" value="1"/>
</dbReference>
<feature type="region of interest" description="Disordered" evidence="7">
    <location>
        <begin position="43"/>
        <end position="65"/>
    </location>
</feature>
<evidence type="ECO:0000313" key="10">
    <source>
        <dbReference type="Proteomes" id="UP000750334"/>
    </source>
</evidence>
<feature type="compositionally biased region" description="Basic and acidic residues" evidence="7">
    <location>
        <begin position="649"/>
        <end position="658"/>
    </location>
</feature>
<feature type="compositionally biased region" description="Low complexity" evidence="7">
    <location>
        <begin position="1047"/>
        <end position="1056"/>
    </location>
</feature>
<feature type="domain" description="Protein kinase" evidence="8">
    <location>
        <begin position="1401"/>
        <end position="1666"/>
    </location>
</feature>
<dbReference type="FunFam" id="3.30.200.20:FF:000387">
    <property type="entry name" value="Serine/threonine-protein kinase STE11"/>
    <property type="match status" value="1"/>
</dbReference>
<keyword evidence="2" id="KW-0808">Transferase</keyword>
<feature type="compositionally biased region" description="Low complexity" evidence="7">
    <location>
        <begin position="560"/>
        <end position="586"/>
    </location>
</feature>
<feature type="region of interest" description="Disordered" evidence="7">
    <location>
        <begin position="509"/>
        <end position="593"/>
    </location>
</feature>
<gene>
    <name evidence="9" type="ORF">C6P45_005117</name>
</gene>
<feature type="compositionally biased region" description="Basic residues" evidence="7">
    <location>
        <begin position="483"/>
        <end position="492"/>
    </location>
</feature>
<dbReference type="GO" id="GO:0005524">
    <property type="term" value="F:ATP binding"/>
    <property type="evidence" value="ECO:0007669"/>
    <property type="project" value="UniProtKB-UniRule"/>
</dbReference>
<feature type="compositionally biased region" description="Low complexity" evidence="7">
    <location>
        <begin position="189"/>
        <end position="203"/>
    </location>
</feature>
<dbReference type="InterPro" id="IPR028909">
    <property type="entry name" value="bL21-like"/>
</dbReference>
<feature type="compositionally biased region" description="Low complexity" evidence="7">
    <location>
        <begin position="1149"/>
        <end position="1166"/>
    </location>
</feature>
<dbReference type="PROSITE" id="PS50011">
    <property type="entry name" value="PROTEIN_KINASE_DOM"/>
    <property type="match status" value="1"/>
</dbReference>
<keyword evidence="5 6" id="KW-0067">ATP-binding</keyword>
<organism evidence="9 10">
    <name type="scientific">Maudiozyma exigua</name>
    <name type="common">Yeast</name>
    <name type="synonym">Kazachstania exigua</name>
    <dbReference type="NCBI Taxonomy" id="34358"/>
    <lineage>
        <taxon>Eukaryota</taxon>
        <taxon>Fungi</taxon>
        <taxon>Dikarya</taxon>
        <taxon>Ascomycota</taxon>
        <taxon>Saccharomycotina</taxon>
        <taxon>Saccharomycetes</taxon>
        <taxon>Saccharomycetales</taxon>
        <taxon>Saccharomycetaceae</taxon>
        <taxon>Maudiozyma</taxon>
    </lineage>
</organism>
<dbReference type="GO" id="GO:0005840">
    <property type="term" value="C:ribosome"/>
    <property type="evidence" value="ECO:0007669"/>
    <property type="project" value="InterPro"/>
</dbReference>
<feature type="compositionally biased region" description="Polar residues" evidence="7">
    <location>
        <begin position="542"/>
        <end position="553"/>
    </location>
</feature>
<feature type="compositionally biased region" description="Polar residues" evidence="7">
    <location>
        <begin position="274"/>
        <end position="286"/>
    </location>
</feature>
<feature type="compositionally biased region" description="Low complexity" evidence="7">
    <location>
        <begin position="610"/>
        <end position="627"/>
    </location>
</feature>
<protein>
    <recommendedName>
        <fullName evidence="8">Protein kinase domain-containing protein</fullName>
    </recommendedName>
</protein>
<dbReference type="InterPro" id="IPR011009">
    <property type="entry name" value="Kinase-like_dom_sf"/>
</dbReference>
<feature type="compositionally biased region" description="Low complexity" evidence="7">
    <location>
        <begin position="287"/>
        <end position="301"/>
    </location>
</feature>
<dbReference type="Gene3D" id="1.10.510.10">
    <property type="entry name" value="Transferase(Phosphotransferase) domain 1"/>
    <property type="match status" value="1"/>
</dbReference>
<evidence type="ECO:0000256" key="1">
    <source>
        <dbReference type="ARBA" id="ARBA00006529"/>
    </source>
</evidence>
<feature type="region of interest" description="Disordered" evidence="7">
    <location>
        <begin position="1111"/>
        <end position="1173"/>
    </location>
</feature>
<dbReference type="InterPro" id="IPR050538">
    <property type="entry name" value="MAP_kinase_kinase_kinase"/>
</dbReference>
<evidence type="ECO:0000256" key="5">
    <source>
        <dbReference type="ARBA" id="ARBA00022840"/>
    </source>
</evidence>
<feature type="region of interest" description="Disordered" evidence="7">
    <location>
        <begin position="261"/>
        <end position="328"/>
    </location>
</feature>
<dbReference type="GO" id="GO:0005737">
    <property type="term" value="C:cytoplasm"/>
    <property type="evidence" value="ECO:0007669"/>
    <property type="project" value="UniProtKB-ARBA"/>
</dbReference>
<feature type="compositionally biased region" description="Basic and acidic residues" evidence="7">
    <location>
        <begin position="446"/>
        <end position="458"/>
    </location>
</feature>
<dbReference type="SUPFAM" id="SSF141091">
    <property type="entry name" value="L21p-like"/>
    <property type="match status" value="1"/>
</dbReference>
<feature type="compositionally biased region" description="Polar residues" evidence="7">
    <location>
        <begin position="302"/>
        <end position="311"/>
    </location>
</feature>
<feature type="compositionally biased region" description="Low complexity" evidence="7">
    <location>
        <begin position="893"/>
        <end position="925"/>
    </location>
</feature>
<evidence type="ECO:0000259" key="8">
    <source>
        <dbReference type="PROSITE" id="PS50011"/>
    </source>
</evidence>
<sequence>MLRSLSSKVGRTVKPVFTMSLIARQSIATRMVMNRYNSTFSPMSNGSTNKASSEATTTGKTMGTMDMTPLKLSNELYAEFRIHGRPYVVTEGDKVILPYKVNNAEVGDILNLTDVRAIGSRNYKLVDEPIHPSLYTLKATVLEKTKRKFEVREVTKRRNRRVRHAKSKGDLTVIRISELSKSPTGVPESTSHSKSSSGSSSNSKAHHRISTDYAKNRNSSNDLRNSMISNGSKLSHDSQHYPTEKAPLGSLSDQLEVHTLTDSYSGPDTAAHYHNQSTPVINPSPDTSSSTMTLNNSLNSSKQIQKNSNGFGNEFAAHSSSRKSSGNSINSLSFDKMILSWDPTDPDEWNIQRIKSWLKYHEFPDSWVATFKKHRLVGQNFIKLLAYENFAVYEKYLPQSKNVTYKRFQTLLKQTMTKNVTNINHSHNRVRSSEKLKSSRSSSESIKNKSKEELDKNSRSASESTMIPLKSNGPTKNDEKSKHPQLRTHQKTKSASVLYRKSFISLRGSLTPSSSGALASANNQQSSQHQHQQTNSNVSNSFGGSTTNKNMSNIKLKIPSRPSSIIESTGSSSKSSTPPLSPLSYPNIFRRNHKSSSSESSLLNAIFGTSHNNSSNSNLSVTTKTSSGLSPNTNKTHSSIPKPPSIESPSDKYKRKSFDATSKLRISHESSALSPTKSNGQEEKSNLWGKLKRRSQFSSSYSPSPLPTPVAPSRSSSVVTLTPGKVVDETQSPSMSSSTKSKATKLSSSNATQSMTTDRTTISAKQEKDILDIDQKFFPGNSRDDLNKDVYILVTKDNKSYIPFQIGTFNSRETFKDVVCNRLNISVRQMCIHMTNFKGDIGSPLTDDVIQTLVERSFKGSTFQFYIKDHSKIQNRLRTGTLSSDIQHSLRSVKSKGSVRSVTSSTHGTTDDVSIVTSSSDITSSEGHSPSNNARRYPQTPSYYYDNTVLNNSGSEETNYWNVKEQVPDEFPLPTLTSKPAQKFNLHLPDKKRPINTTANSDNKGSFNILRKDDSAEIDFNKRRESPYINTELAPKREAPKPPNNASPPRNSALANHSSMPSLLRRTSTKRKMKNMTRPIPSSFNKIPVDTTSPVSDSIVSSYTPASTQVLVPQPYRGAGDITRKSKDEGDRSTNQPMSYIAKQSVDRSNSGGSTSNSIFSSPSPGLMKRGSSRRIVSSASAADVFVENDITFADAPPLSESDPENNDDSYDSDSSDDIIWSNASDRRDNTDIKEDKQPDNEDKDEVLLETPTTGHEGLVRKMTLRPSPEVVYQNLEKFFPSTNLDNPVVEGGLTPTSPISLRQSFQTVQSSGHIPANSSSKPKVVSKEDKPSGNRLKTPRRAKTIRTIAHEASEKRKLSMKLKRQNTKMWGTKVVEITDKQAVAINKSKNSKGEYKEFAWIKGEKIGKGSFGSVYLSLNVTTGEMMAVKQVEVPKYSSQDENVINMVEALQFEVSTLKDLDHPNIVQYLGFEVKDKVYSLFLEYVAGGSVGSLIRMYGRFDEPLIQYLTSQVLKGLSYLHSRGILHRDMKADNVLLDQDGICKISDFGISKKSKDIYSNSDMTMRGTVFWMAPEMVDTKQGYSAKVDIWALGCVVLEMFAGKRPWSNLEVAAAMFKIGKAKSAPPIPEDTLPLISAAGRQFIDACFEIDPEKRPTADELLSHPFLAGSNKYDFDSTELYKFIKSNDKINSSKLRISSRESSDR</sequence>
<accession>A0A9P7BB38</accession>
<proteinExistence type="inferred from homology"/>
<feature type="region of interest" description="Disordered" evidence="7">
    <location>
        <begin position="158"/>
        <end position="247"/>
    </location>
</feature>
<feature type="compositionally biased region" description="Polar residues" evidence="7">
    <location>
        <begin position="1311"/>
        <end position="1322"/>
    </location>
</feature>
<comment type="similarity">
    <text evidence="1">Belongs to the protein kinase superfamily. STE Ser/Thr protein kinase family. MAP kinase kinase kinase subfamily.</text>
</comment>
<feature type="region of interest" description="Disordered" evidence="7">
    <location>
        <begin position="610"/>
        <end position="763"/>
    </location>
</feature>
<name>A0A9P7BB38_MAUEX</name>
<keyword evidence="10" id="KW-1185">Reference proteome</keyword>
<feature type="compositionally biased region" description="Acidic residues" evidence="7">
    <location>
        <begin position="1202"/>
        <end position="1217"/>
    </location>
</feature>
<dbReference type="PROSITE" id="PS00107">
    <property type="entry name" value="PROTEIN_KINASE_ATP"/>
    <property type="match status" value="1"/>
</dbReference>
<feature type="compositionally biased region" description="Basic and acidic residues" evidence="7">
    <location>
        <begin position="234"/>
        <end position="243"/>
    </location>
</feature>
<dbReference type="InterPro" id="IPR008271">
    <property type="entry name" value="Ser/Thr_kinase_AS"/>
</dbReference>
<dbReference type="InterPro" id="IPR000719">
    <property type="entry name" value="Prot_kinase_dom"/>
</dbReference>
<feature type="compositionally biased region" description="Polar residues" evidence="7">
    <location>
        <begin position="628"/>
        <end position="637"/>
    </location>
</feature>
<dbReference type="OrthoDB" id="266718at2759"/>